<dbReference type="SUPFAM" id="SSF55785">
    <property type="entry name" value="PYP-like sensor domain (PAS domain)"/>
    <property type="match status" value="3"/>
</dbReference>
<feature type="domain" description="PAC" evidence="3">
    <location>
        <begin position="656"/>
        <end position="708"/>
    </location>
</feature>
<keyword evidence="1" id="KW-0472">Membrane</keyword>
<dbReference type="PROSITE" id="PS50112">
    <property type="entry name" value="PAS"/>
    <property type="match status" value="2"/>
</dbReference>
<evidence type="ECO:0000313" key="5">
    <source>
        <dbReference type="EMBL" id="MDZ5460650.1"/>
    </source>
</evidence>
<reference evidence="5 6" key="1">
    <citation type="submission" date="2023-11" db="EMBL/GenBank/DDBJ databases">
        <title>Draft genome of Azohydromonas lata strain H1 (DSM1123), a polyhydroxyalkanoate producer.</title>
        <authorList>
            <person name="Traversa D."/>
            <person name="D'Addabbo P."/>
            <person name="Pazzani C."/>
            <person name="Manzari C."/>
            <person name="Chiara M."/>
            <person name="Scrascia M."/>
        </authorList>
    </citation>
    <scope>NUCLEOTIDE SEQUENCE [LARGE SCALE GENOMIC DNA]</scope>
    <source>
        <strain evidence="5 6">H1</strain>
    </source>
</reference>
<feature type="domain" description="GGDEF" evidence="4">
    <location>
        <begin position="740"/>
        <end position="873"/>
    </location>
</feature>
<dbReference type="InterPro" id="IPR035965">
    <property type="entry name" value="PAS-like_dom_sf"/>
</dbReference>
<dbReference type="EMBL" id="JAXOJX010000077">
    <property type="protein sequence ID" value="MDZ5460650.1"/>
    <property type="molecule type" value="Genomic_DNA"/>
</dbReference>
<keyword evidence="1" id="KW-0812">Transmembrane</keyword>
<dbReference type="Pfam" id="PF08448">
    <property type="entry name" value="PAS_4"/>
    <property type="match status" value="1"/>
</dbReference>
<dbReference type="PANTHER" id="PTHR46663">
    <property type="entry name" value="DIGUANYLATE CYCLASE DGCT-RELATED"/>
    <property type="match status" value="1"/>
</dbReference>
<keyword evidence="6" id="KW-1185">Reference proteome</keyword>
<protein>
    <submittedName>
        <fullName evidence="5">Diguanylate cyclase</fullName>
        <ecNumber evidence="5">2.7.7.65</ecNumber>
    </submittedName>
</protein>
<dbReference type="SMART" id="SM00267">
    <property type="entry name" value="GGDEF"/>
    <property type="match status" value="1"/>
</dbReference>
<proteinExistence type="predicted"/>
<feature type="domain" description="PAS" evidence="2">
    <location>
        <begin position="475"/>
        <end position="506"/>
    </location>
</feature>
<dbReference type="RefSeq" id="WP_322468042.1">
    <property type="nucleotide sequence ID" value="NZ_JAXOJX010000077.1"/>
</dbReference>
<dbReference type="SMART" id="SM00091">
    <property type="entry name" value="PAS"/>
    <property type="match status" value="3"/>
</dbReference>
<dbReference type="PROSITE" id="PS50887">
    <property type="entry name" value="GGDEF"/>
    <property type="match status" value="1"/>
</dbReference>
<organism evidence="5 6">
    <name type="scientific">Azohydromonas lata</name>
    <dbReference type="NCBI Taxonomy" id="45677"/>
    <lineage>
        <taxon>Bacteria</taxon>
        <taxon>Pseudomonadati</taxon>
        <taxon>Pseudomonadota</taxon>
        <taxon>Betaproteobacteria</taxon>
        <taxon>Burkholderiales</taxon>
        <taxon>Sphaerotilaceae</taxon>
        <taxon>Azohydromonas</taxon>
    </lineage>
</organism>
<dbReference type="CDD" id="cd01949">
    <property type="entry name" value="GGDEF"/>
    <property type="match status" value="1"/>
</dbReference>
<dbReference type="Pfam" id="PF00990">
    <property type="entry name" value="GGDEF"/>
    <property type="match status" value="1"/>
</dbReference>
<accession>A0ABU5IP36</accession>
<evidence type="ECO:0000313" key="6">
    <source>
        <dbReference type="Proteomes" id="UP001293718"/>
    </source>
</evidence>
<dbReference type="PANTHER" id="PTHR46663:SF3">
    <property type="entry name" value="SLL0267 PROTEIN"/>
    <property type="match status" value="1"/>
</dbReference>
<name>A0ABU5IP36_9BURK</name>
<dbReference type="InterPro" id="IPR000700">
    <property type="entry name" value="PAS-assoc_C"/>
</dbReference>
<dbReference type="InterPro" id="IPR000014">
    <property type="entry name" value="PAS"/>
</dbReference>
<keyword evidence="5" id="KW-0808">Transferase</keyword>
<gene>
    <name evidence="5" type="ORF">SM757_29130</name>
</gene>
<keyword evidence="1" id="KW-1133">Transmembrane helix</keyword>
<dbReference type="NCBIfam" id="TIGR00229">
    <property type="entry name" value="sensory_box"/>
    <property type="match status" value="2"/>
</dbReference>
<feature type="domain" description="PAS" evidence="2">
    <location>
        <begin position="582"/>
        <end position="627"/>
    </location>
</feature>
<feature type="transmembrane region" description="Helical" evidence="1">
    <location>
        <begin position="17"/>
        <end position="36"/>
    </location>
</feature>
<dbReference type="CDD" id="cd00130">
    <property type="entry name" value="PAS"/>
    <property type="match status" value="2"/>
</dbReference>
<dbReference type="PROSITE" id="PS50113">
    <property type="entry name" value="PAC"/>
    <property type="match status" value="2"/>
</dbReference>
<dbReference type="NCBIfam" id="TIGR00254">
    <property type="entry name" value="GGDEF"/>
    <property type="match status" value="1"/>
</dbReference>
<dbReference type="EC" id="2.7.7.65" evidence="5"/>
<evidence type="ECO:0000259" key="4">
    <source>
        <dbReference type="PROSITE" id="PS50887"/>
    </source>
</evidence>
<feature type="domain" description="PAC" evidence="3">
    <location>
        <begin position="533"/>
        <end position="585"/>
    </location>
</feature>
<keyword evidence="5" id="KW-0548">Nucleotidyltransferase</keyword>
<dbReference type="InterPro" id="IPR052163">
    <property type="entry name" value="DGC-Regulatory_Protein"/>
</dbReference>
<evidence type="ECO:0000259" key="3">
    <source>
        <dbReference type="PROSITE" id="PS50113"/>
    </source>
</evidence>
<dbReference type="Pfam" id="PF13426">
    <property type="entry name" value="PAS_9"/>
    <property type="match status" value="2"/>
</dbReference>
<dbReference type="Proteomes" id="UP001293718">
    <property type="component" value="Unassembled WGS sequence"/>
</dbReference>
<sequence>MPPEAGVRVTWSRRADWSTVAAVALTVALALGGLLYHGQRLADEQVQAQRRLAVAETRHNAHLFGQTLSAVELSLRGLLQAAAQDASDEARAQRLREVLHNAPHLRSLSLLDRQGLVVLSSNPANLGVKVDLRGFLPDADGGEPLLRVGRAHVGRDLVDGVLAGGDAAVDLGFVPVLMGGGAAGPGVVATLNVDFFLNRLMARESDTAWAVDLLRWDGALLLSTRDADPAAWRRANQALVRRWQDGADIGTLLQPMGEQGTWITAYRSDHARPFAVVARVDEAAALAGARAEVRRQAWIVTPLIGLAALALLGGYGMFRRATLRRMRVQAEQVEQQARLLDALPAAVLLFAPNGRALQINQAWRDMARDAALPAALLAGPHYEALGALYQGDDPDAPTLGQGIAAVLAGQADDYQGSFHGSASAGPRWYRVLVRPLQRDGRRCALLLQMDVTAQRRSAEALRLNSRVFAINAEAIVITDAHNRIVSVNPAFSRITGYGADEVLGRTPSLLASGQHDTPFYRAMWTQLLEQGSWAGEIINRRKSGECYTQWLTIHVDRDAEGRPLHFVGLFQDITERKRAESQLRLLGAALDAADNAVMITDSRAVIEWANPAFSRLSGYSLQELVGRRPQDLLSSGDQRPEIYALMWRTILAGEVWRGEMSNCRPDGTPYHVSQTITPLADEHGSVRHFIAVLEDISERKARELELRRLATTDALTGVLNRRAFLEALEEELVRYQRHRRVGAVLMLDLDHFKLINDRHGHAAGDVVLAQVCAVARERLRRTDRMGRLGGEEFAVLLPDTTREGAAVLAETLRHAVAGQDVSTAAGPLNVTVSIGVAAFGPTERETTPLLGRADRALYQAKDEGRNRVVVAQDAAATA</sequence>
<comment type="caution">
    <text evidence="5">The sequence shown here is derived from an EMBL/GenBank/DDBJ whole genome shotgun (WGS) entry which is preliminary data.</text>
</comment>
<dbReference type="Gene3D" id="3.30.450.20">
    <property type="entry name" value="PAS domain"/>
    <property type="match status" value="4"/>
</dbReference>
<dbReference type="InterPro" id="IPR029787">
    <property type="entry name" value="Nucleotide_cyclase"/>
</dbReference>
<feature type="transmembrane region" description="Helical" evidence="1">
    <location>
        <begin position="297"/>
        <end position="318"/>
    </location>
</feature>
<evidence type="ECO:0000259" key="2">
    <source>
        <dbReference type="PROSITE" id="PS50112"/>
    </source>
</evidence>
<dbReference type="GO" id="GO:0052621">
    <property type="term" value="F:diguanylate cyclase activity"/>
    <property type="evidence" value="ECO:0007669"/>
    <property type="project" value="UniProtKB-EC"/>
</dbReference>
<dbReference type="SMART" id="SM00086">
    <property type="entry name" value="PAC"/>
    <property type="match status" value="3"/>
</dbReference>
<dbReference type="SUPFAM" id="SSF55073">
    <property type="entry name" value="Nucleotide cyclase"/>
    <property type="match status" value="1"/>
</dbReference>
<dbReference type="InterPro" id="IPR013656">
    <property type="entry name" value="PAS_4"/>
</dbReference>
<dbReference type="InterPro" id="IPR043128">
    <property type="entry name" value="Rev_trsase/Diguanyl_cyclase"/>
</dbReference>
<dbReference type="Gene3D" id="3.30.70.270">
    <property type="match status" value="1"/>
</dbReference>
<evidence type="ECO:0000256" key="1">
    <source>
        <dbReference type="SAM" id="Phobius"/>
    </source>
</evidence>
<dbReference type="InterPro" id="IPR001610">
    <property type="entry name" value="PAC"/>
</dbReference>
<dbReference type="InterPro" id="IPR000160">
    <property type="entry name" value="GGDEF_dom"/>
</dbReference>